<comment type="similarity">
    <text evidence="2">Belongs to the TonB-dependent receptor family. Hemoglobin/haptoglobin binding protein subfamily.</text>
</comment>
<evidence type="ECO:0000313" key="18">
    <source>
        <dbReference type="Proteomes" id="UP001556170"/>
    </source>
</evidence>
<comment type="subcellular location">
    <subcellularLocation>
        <location evidence="1 11">Cell outer membrane</location>
        <topology evidence="1 11">Multi-pass membrane protein</topology>
    </subcellularLocation>
</comment>
<comment type="caution">
    <text evidence="17">The sequence shown here is derived from an EMBL/GenBank/DDBJ whole genome shotgun (WGS) entry which is preliminary data.</text>
</comment>
<dbReference type="InterPro" id="IPR000531">
    <property type="entry name" value="Beta-barrel_TonB"/>
</dbReference>
<accession>A0ABV3QNF6</accession>
<dbReference type="Gene3D" id="2.170.130.10">
    <property type="entry name" value="TonB-dependent receptor, plug domain"/>
    <property type="match status" value="1"/>
</dbReference>
<dbReference type="Pfam" id="PF07715">
    <property type="entry name" value="Plug"/>
    <property type="match status" value="1"/>
</dbReference>
<dbReference type="SUPFAM" id="SSF56935">
    <property type="entry name" value="Porins"/>
    <property type="match status" value="1"/>
</dbReference>
<dbReference type="RefSeq" id="WP_367844415.1">
    <property type="nucleotide sequence ID" value="NZ_JBFOHL010000005.1"/>
</dbReference>
<keyword evidence="4 11" id="KW-1134">Transmembrane beta strand</keyword>
<feature type="chain" id="PRO_5046436499" evidence="14">
    <location>
        <begin position="24"/>
        <end position="835"/>
    </location>
</feature>
<evidence type="ECO:0000259" key="15">
    <source>
        <dbReference type="Pfam" id="PF00593"/>
    </source>
</evidence>
<dbReference type="InterPro" id="IPR039426">
    <property type="entry name" value="TonB-dep_rcpt-like"/>
</dbReference>
<evidence type="ECO:0000256" key="6">
    <source>
        <dbReference type="ARBA" id="ARBA00022729"/>
    </source>
</evidence>
<evidence type="ECO:0000256" key="3">
    <source>
        <dbReference type="ARBA" id="ARBA00022448"/>
    </source>
</evidence>
<dbReference type="InterPro" id="IPR037066">
    <property type="entry name" value="Plug_dom_sf"/>
</dbReference>
<evidence type="ECO:0000256" key="4">
    <source>
        <dbReference type="ARBA" id="ARBA00022452"/>
    </source>
</evidence>
<dbReference type="InterPro" id="IPR012910">
    <property type="entry name" value="Plug_dom"/>
</dbReference>
<keyword evidence="5 11" id="KW-0812">Transmembrane</keyword>
<keyword evidence="8 11" id="KW-0472">Membrane</keyword>
<keyword evidence="18" id="KW-1185">Reference proteome</keyword>
<organism evidence="17 18">
    <name type="scientific">Rhodanobacter geophilus</name>
    <dbReference type="NCBI Taxonomy" id="3162488"/>
    <lineage>
        <taxon>Bacteria</taxon>
        <taxon>Pseudomonadati</taxon>
        <taxon>Pseudomonadota</taxon>
        <taxon>Gammaproteobacteria</taxon>
        <taxon>Lysobacterales</taxon>
        <taxon>Rhodanobacteraceae</taxon>
        <taxon>Rhodanobacter</taxon>
    </lineage>
</organism>
<keyword evidence="6 14" id="KW-0732">Signal</keyword>
<keyword evidence="3 11" id="KW-0813">Transport</keyword>
<feature type="domain" description="TonB-dependent receptor-like beta-barrel" evidence="15">
    <location>
        <begin position="301"/>
        <end position="781"/>
    </location>
</feature>
<evidence type="ECO:0000259" key="16">
    <source>
        <dbReference type="Pfam" id="PF07715"/>
    </source>
</evidence>
<evidence type="ECO:0000256" key="8">
    <source>
        <dbReference type="ARBA" id="ARBA00023136"/>
    </source>
</evidence>
<dbReference type="PANTHER" id="PTHR30069:SF29">
    <property type="entry name" value="HEMOGLOBIN AND HEMOGLOBIN-HAPTOGLOBIN-BINDING PROTEIN 1-RELATED"/>
    <property type="match status" value="1"/>
</dbReference>
<keyword evidence="9 17" id="KW-0675">Receptor</keyword>
<feature type="compositionally biased region" description="Low complexity" evidence="13">
    <location>
        <begin position="45"/>
        <end position="54"/>
    </location>
</feature>
<evidence type="ECO:0000256" key="11">
    <source>
        <dbReference type="PROSITE-ProRule" id="PRU01360"/>
    </source>
</evidence>
<gene>
    <name evidence="17" type="ORF">ABQJ56_07700</name>
</gene>
<feature type="signal peptide" evidence="14">
    <location>
        <begin position="1"/>
        <end position="23"/>
    </location>
</feature>
<sequence length="835" mass="90740">MKRAYLYASIALSLGLASSMALAQDTTGNNQSAQGTAQQGGGGQSSVSSTSKVSAVATKRARELQAVQVTATAPALGGGLMSEQDAPKAVSTITREAIQQGAPGGTFAQAIESIPGVFTSTDDYTGLNDGDYSIRGFTSDEVGTTVNGAPINDSGNYRVYATEYGDAENMGDITVQQGWPDVDQPISGAAGGSIGWATIDPSHTGGVDLSQTFGSNSYHRTFVRLNTGDMGPVRSWVSYSNNEASIWDGPGKQKVTKVDGKLLWTIDDRNSISFSLQYNREVKNSYMHPTKQQAARDYEYNYSNVWTTPENLGSTSTSSCGPNVSYNACYYKLHVNPYTSWMASADGEFTLSDSLHLSVVPYFQYGSGGGSGATTGYESTYSDNEYLDVNADLNGDGMIKNGSKGLVYSLSQNFTYRPGVIAKLSQDIGSNDTLVYGVWWERPREQQDEVFSLVDPATGTPSDIWGQTDVIRYPDGDIQKAYGEYTTTTTEKAFATNTWTPSDKWTVTAGLAYIWAKRQGYDFEYPGADYGPYYKQQFGGPFEATYHDWSPTAGVKFQANDENQFYFGVGRTFRTPVNGALAQNGAADDLNAAHPDPGYSFSAVNKPETATSADLGWRFYTTRVSASIDAYAANFHNKQVSGYDENSGQTVYTNLPSVHMRGLNGEASIRLNRQFTLYGSYTYTVARQQSDVNTGGDGIYYTSGKTLTNTPRNAAYLRLGYKQGPLWASLSAKYRGAVWGDWSNTEQVGGYTMFNLSAGYHLPDFSADFTKPFIKFNVFNLTDHRAFTWASSSPFLASSAGSEYDVNGTKLYASPATYSILQDRTYMITFGVSIN</sequence>
<evidence type="ECO:0000256" key="2">
    <source>
        <dbReference type="ARBA" id="ARBA00008143"/>
    </source>
</evidence>
<dbReference type="PROSITE" id="PS52016">
    <property type="entry name" value="TONB_DEPENDENT_REC_3"/>
    <property type="match status" value="1"/>
</dbReference>
<dbReference type="Pfam" id="PF00593">
    <property type="entry name" value="TonB_dep_Rec_b-barrel"/>
    <property type="match status" value="1"/>
</dbReference>
<name>A0ABV3QNF6_9GAMM</name>
<dbReference type="Gene3D" id="2.40.170.20">
    <property type="entry name" value="TonB-dependent receptor, beta-barrel domain"/>
    <property type="match status" value="1"/>
</dbReference>
<reference evidence="17 18" key="1">
    <citation type="submission" date="2024-06" db="EMBL/GenBank/DDBJ databases">
        <authorList>
            <person name="Woo H."/>
        </authorList>
    </citation>
    <scope>NUCLEOTIDE SEQUENCE [LARGE SCALE GENOMIC DNA]</scope>
    <source>
        <strain evidence="17 18">S2-g</strain>
    </source>
</reference>
<evidence type="ECO:0000256" key="10">
    <source>
        <dbReference type="ARBA" id="ARBA00023237"/>
    </source>
</evidence>
<evidence type="ECO:0000256" key="14">
    <source>
        <dbReference type="SAM" id="SignalP"/>
    </source>
</evidence>
<keyword evidence="10 11" id="KW-0998">Cell outer membrane</keyword>
<evidence type="ECO:0000256" key="7">
    <source>
        <dbReference type="ARBA" id="ARBA00023077"/>
    </source>
</evidence>
<evidence type="ECO:0000256" key="12">
    <source>
        <dbReference type="RuleBase" id="RU003357"/>
    </source>
</evidence>
<dbReference type="EMBL" id="JBFOHL010000005">
    <property type="protein sequence ID" value="MEW9624112.1"/>
    <property type="molecule type" value="Genomic_DNA"/>
</dbReference>
<dbReference type="PANTHER" id="PTHR30069">
    <property type="entry name" value="TONB-DEPENDENT OUTER MEMBRANE RECEPTOR"/>
    <property type="match status" value="1"/>
</dbReference>
<feature type="domain" description="TonB-dependent receptor plug" evidence="16">
    <location>
        <begin position="83"/>
        <end position="192"/>
    </location>
</feature>
<dbReference type="Proteomes" id="UP001556170">
    <property type="component" value="Unassembled WGS sequence"/>
</dbReference>
<evidence type="ECO:0000256" key="13">
    <source>
        <dbReference type="SAM" id="MobiDB-lite"/>
    </source>
</evidence>
<evidence type="ECO:0000256" key="9">
    <source>
        <dbReference type="ARBA" id="ARBA00023170"/>
    </source>
</evidence>
<feature type="region of interest" description="Disordered" evidence="13">
    <location>
        <begin position="27"/>
        <end position="54"/>
    </location>
</feature>
<evidence type="ECO:0000256" key="1">
    <source>
        <dbReference type="ARBA" id="ARBA00004571"/>
    </source>
</evidence>
<evidence type="ECO:0000256" key="5">
    <source>
        <dbReference type="ARBA" id="ARBA00022692"/>
    </source>
</evidence>
<evidence type="ECO:0000313" key="17">
    <source>
        <dbReference type="EMBL" id="MEW9624112.1"/>
    </source>
</evidence>
<keyword evidence="7 12" id="KW-0798">TonB box</keyword>
<dbReference type="InterPro" id="IPR036942">
    <property type="entry name" value="Beta-barrel_TonB_sf"/>
</dbReference>
<proteinExistence type="inferred from homology"/>
<protein>
    <submittedName>
        <fullName evidence="17">TonB-dependent receptor</fullName>
    </submittedName>
</protein>